<name>A0A845T1V4_9FIRM</name>
<dbReference type="RefSeq" id="WP_162222020.1">
    <property type="nucleotide sequence ID" value="NZ_JANJZM010000011.1"/>
</dbReference>
<evidence type="ECO:0008006" key="4">
    <source>
        <dbReference type="Google" id="ProtNLM"/>
    </source>
</evidence>
<accession>A0A845T1V4</accession>
<protein>
    <recommendedName>
        <fullName evidence="4">Lipoprotein</fullName>
    </recommendedName>
</protein>
<dbReference type="EMBL" id="VIQT01000024">
    <property type="protein sequence ID" value="NDO40760.1"/>
    <property type="molecule type" value="Genomic_DNA"/>
</dbReference>
<feature type="signal peptide" evidence="1">
    <location>
        <begin position="1"/>
        <end position="23"/>
    </location>
</feature>
<feature type="chain" id="PRO_5032378682" description="Lipoprotein" evidence="1">
    <location>
        <begin position="24"/>
        <end position="138"/>
    </location>
</feature>
<evidence type="ECO:0000313" key="3">
    <source>
        <dbReference type="Proteomes" id="UP000462501"/>
    </source>
</evidence>
<gene>
    <name evidence="2" type="ORF">FMM72_16360</name>
</gene>
<comment type="caution">
    <text evidence="2">The sequence shown here is derived from an EMBL/GenBank/DDBJ whole genome shotgun (WGS) entry which is preliminary data.</text>
</comment>
<evidence type="ECO:0000313" key="2">
    <source>
        <dbReference type="EMBL" id="NDO40760.1"/>
    </source>
</evidence>
<evidence type="ECO:0000256" key="1">
    <source>
        <dbReference type="SAM" id="SignalP"/>
    </source>
</evidence>
<proteinExistence type="predicted"/>
<keyword evidence="1" id="KW-0732">Signal</keyword>
<sequence>MKRFGFIVLVLSTLLCTALTGCSKSNDISVINDAIPEEITSIEVSGFHGGSELQPWELTQEEIEELNVWLPELSLEHRTYAKGEAPNEVWNGGTSYRFNVNDGELSFNWVYIDKAYIQYDGEWYEITNTSAPPLGLAG</sequence>
<organism evidence="2 3">
    <name type="scientific">Anaerotruncus colihominis</name>
    <dbReference type="NCBI Taxonomy" id="169435"/>
    <lineage>
        <taxon>Bacteria</taxon>
        <taxon>Bacillati</taxon>
        <taxon>Bacillota</taxon>
        <taxon>Clostridia</taxon>
        <taxon>Eubacteriales</taxon>
        <taxon>Oscillospiraceae</taxon>
        <taxon>Anaerotruncus</taxon>
    </lineage>
</organism>
<reference evidence="2 3" key="1">
    <citation type="submission" date="2019-06" db="EMBL/GenBank/DDBJ databases">
        <title>Draft genome sequences of 15 bacterial species constituting the stable defined intestinal microbiota of the GM15 gnotobiotic mouse model.</title>
        <authorList>
            <person name="Elie C."/>
            <person name="Mathieu A."/>
            <person name="Saliou A."/>
            <person name="Darnaud M."/>
            <person name="Leulier F."/>
            <person name="Tamellini A."/>
        </authorList>
    </citation>
    <scope>NUCLEOTIDE SEQUENCE [LARGE SCALE GENOMIC DNA]</scope>
    <source>
        <strain evidence="2 3">JM4-15</strain>
    </source>
</reference>
<dbReference type="PROSITE" id="PS51257">
    <property type="entry name" value="PROKAR_LIPOPROTEIN"/>
    <property type="match status" value="1"/>
</dbReference>
<dbReference type="Proteomes" id="UP000462501">
    <property type="component" value="Unassembled WGS sequence"/>
</dbReference>
<dbReference type="AlphaFoldDB" id="A0A845T1V4"/>